<accession>A0A315Z949</accession>
<keyword evidence="3" id="KW-1185">Reference proteome</keyword>
<reference evidence="2 3" key="1">
    <citation type="submission" date="2018-03" db="EMBL/GenBank/DDBJ databases">
        <title>Genomic Encyclopedia of Archaeal and Bacterial Type Strains, Phase II (KMG-II): from individual species to whole genera.</title>
        <authorList>
            <person name="Goeker M."/>
        </authorList>
    </citation>
    <scope>NUCLEOTIDE SEQUENCE [LARGE SCALE GENOMIC DNA]</scope>
    <source>
        <strain evidence="2 3">DSM 28229</strain>
    </source>
</reference>
<evidence type="ECO:0000313" key="2">
    <source>
        <dbReference type="EMBL" id="PWJ40056.1"/>
    </source>
</evidence>
<feature type="transmembrane region" description="Helical" evidence="1">
    <location>
        <begin position="12"/>
        <end position="31"/>
    </location>
</feature>
<gene>
    <name evidence="2" type="ORF">BC781_105119</name>
</gene>
<dbReference type="Proteomes" id="UP000245535">
    <property type="component" value="Unassembled WGS sequence"/>
</dbReference>
<dbReference type="AlphaFoldDB" id="A0A315Z949"/>
<feature type="transmembrane region" description="Helical" evidence="1">
    <location>
        <begin position="124"/>
        <end position="146"/>
    </location>
</feature>
<keyword evidence="1" id="KW-1133">Transmembrane helix</keyword>
<feature type="transmembrane region" description="Helical" evidence="1">
    <location>
        <begin position="67"/>
        <end position="85"/>
    </location>
</feature>
<dbReference type="OrthoDB" id="5984490at2"/>
<evidence type="ECO:0000256" key="1">
    <source>
        <dbReference type="SAM" id="Phobius"/>
    </source>
</evidence>
<keyword evidence="1" id="KW-0812">Transmembrane</keyword>
<feature type="transmembrane region" description="Helical" evidence="1">
    <location>
        <begin position="97"/>
        <end position="118"/>
    </location>
</feature>
<dbReference type="EMBL" id="QGDO01000005">
    <property type="protein sequence ID" value="PWJ40056.1"/>
    <property type="molecule type" value="Genomic_DNA"/>
</dbReference>
<dbReference type="RefSeq" id="WP_109620438.1">
    <property type="nucleotide sequence ID" value="NZ_QGDO01000005.1"/>
</dbReference>
<protein>
    <submittedName>
        <fullName evidence="2">Uncharacterized protein</fullName>
    </submittedName>
</protein>
<evidence type="ECO:0000313" key="3">
    <source>
        <dbReference type="Proteomes" id="UP000245535"/>
    </source>
</evidence>
<comment type="caution">
    <text evidence="2">The sequence shown here is derived from an EMBL/GenBank/DDBJ whole genome shotgun (WGS) entry which is preliminary data.</text>
</comment>
<keyword evidence="1" id="KW-0472">Membrane</keyword>
<name>A0A315Z949_SEDFL</name>
<feature type="transmembrane region" description="Helical" evidence="1">
    <location>
        <begin position="43"/>
        <end position="61"/>
    </location>
</feature>
<organism evidence="2 3">
    <name type="scientific">Sediminitomix flava</name>
    <dbReference type="NCBI Taxonomy" id="379075"/>
    <lineage>
        <taxon>Bacteria</taxon>
        <taxon>Pseudomonadati</taxon>
        <taxon>Bacteroidota</taxon>
        <taxon>Cytophagia</taxon>
        <taxon>Cytophagales</taxon>
        <taxon>Flammeovirgaceae</taxon>
        <taxon>Sediminitomix</taxon>
    </lineage>
</organism>
<feature type="transmembrane region" description="Helical" evidence="1">
    <location>
        <begin position="181"/>
        <end position="200"/>
    </location>
</feature>
<sequence>MNDLLKQFFLVPHIITGAVALIAGICAILLSSKIKWHKKAGSIFKWSLGICLLTALILSLLLSNLNLGLIGIFSSYLLYSGIRCLSWKKDRKRSFDLKFLSIFIPIFLTMLITAYFLPHYIIPLIPFGSIGLIMVSFDLYHLYYPAKLNSNLLLKKHIGRMGGAFIATITAALVTNLGHTWLAWLMPTIIGSLFITFFQVKISLKQKKLKVKNLA</sequence>
<feature type="transmembrane region" description="Helical" evidence="1">
    <location>
        <begin position="158"/>
        <end position="175"/>
    </location>
</feature>
<proteinExistence type="predicted"/>